<dbReference type="AlphaFoldDB" id="A0A5D2PTM7"/>
<reference evidence="1 2" key="1">
    <citation type="submission" date="2019-07" db="EMBL/GenBank/DDBJ databases">
        <title>WGS assembly of Gossypium tomentosum.</title>
        <authorList>
            <person name="Chen Z.J."/>
            <person name="Sreedasyam A."/>
            <person name="Ando A."/>
            <person name="Song Q."/>
            <person name="De L."/>
            <person name="Hulse-Kemp A."/>
            <person name="Ding M."/>
            <person name="Ye W."/>
            <person name="Kirkbride R."/>
            <person name="Jenkins J."/>
            <person name="Plott C."/>
            <person name="Lovell J."/>
            <person name="Lin Y.-M."/>
            <person name="Vaughn R."/>
            <person name="Liu B."/>
            <person name="Li W."/>
            <person name="Simpson S."/>
            <person name="Scheffler B."/>
            <person name="Saski C."/>
            <person name="Grover C."/>
            <person name="Hu G."/>
            <person name="Conover J."/>
            <person name="Carlson J."/>
            <person name="Shu S."/>
            <person name="Boston L."/>
            <person name="Williams M."/>
            <person name="Peterson D."/>
            <person name="Mcgee K."/>
            <person name="Jones D."/>
            <person name="Wendel J."/>
            <person name="Stelly D."/>
            <person name="Grimwood J."/>
            <person name="Schmutz J."/>
        </authorList>
    </citation>
    <scope>NUCLEOTIDE SEQUENCE [LARGE SCALE GENOMIC DNA]</scope>
    <source>
        <strain evidence="1">7179.01</strain>
    </source>
</reference>
<accession>A0A5D2PTM7</accession>
<name>A0A5D2PTM7_GOSTO</name>
<dbReference type="Proteomes" id="UP000322667">
    <property type="component" value="Chromosome A07"/>
</dbReference>
<evidence type="ECO:0000313" key="2">
    <source>
        <dbReference type="Proteomes" id="UP000322667"/>
    </source>
</evidence>
<evidence type="ECO:0000313" key="1">
    <source>
        <dbReference type="EMBL" id="TYI19233.1"/>
    </source>
</evidence>
<gene>
    <name evidence="1" type="ORF">ES332_A07G150700v1</name>
</gene>
<protein>
    <submittedName>
        <fullName evidence="1">Uncharacterized protein</fullName>
    </submittedName>
</protein>
<dbReference type="EMBL" id="CM017616">
    <property type="protein sequence ID" value="TYI19233.1"/>
    <property type="molecule type" value="Genomic_DNA"/>
</dbReference>
<keyword evidence="2" id="KW-1185">Reference proteome</keyword>
<sequence>MCVEEYGGTRWHVRRWYERVDVDARAMVALEAAVAQSRWGYGKGF</sequence>
<proteinExistence type="predicted"/>
<organism evidence="1 2">
    <name type="scientific">Gossypium tomentosum</name>
    <name type="common">Hawaiian cotton</name>
    <name type="synonym">Gossypium sandvicense</name>
    <dbReference type="NCBI Taxonomy" id="34277"/>
    <lineage>
        <taxon>Eukaryota</taxon>
        <taxon>Viridiplantae</taxon>
        <taxon>Streptophyta</taxon>
        <taxon>Embryophyta</taxon>
        <taxon>Tracheophyta</taxon>
        <taxon>Spermatophyta</taxon>
        <taxon>Magnoliopsida</taxon>
        <taxon>eudicotyledons</taxon>
        <taxon>Gunneridae</taxon>
        <taxon>Pentapetalae</taxon>
        <taxon>rosids</taxon>
        <taxon>malvids</taxon>
        <taxon>Malvales</taxon>
        <taxon>Malvaceae</taxon>
        <taxon>Malvoideae</taxon>
        <taxon>Gossypium</taxon>
    </lineage>
</organism>